<dbReference type="GO" id="GO:0020037">
    <property type="term" value="F:heme binding"/>
    <property type="evidence" value="ECO:0007669"/>
    <property type="project" value="InterPro"/>
</dbReference>
<keyword evidence="3 11" id="KW-0349">Heme</keyword>
<evidence type="ECO:0000256" key="9">
    <source>
        <dbReference type="ARBA" id="ARBA00023033"/>
    </source>
</evidence>
<dbReference type="EMBL" id="CP039351">
    <property type="protein sequence ID" value="QCD98884.1"/>
    <property type="molecule type" value="Genomic_DNA"/>
</dbReference>
<evidence type="ECO:0000256" key="4">
    <source>
        <dbReference type="ARBA" id="ARBA00022692"/>
    </source>
</evidence>
<dbReference type="GO" id="GO:0016020">
    <property type="term" value="C:membrane"/>
    <property type="evidence" value="ECO:0007669"/>
    <property type="project" value="UniProtKB-SubCell"/>
</dbReference>
<keyword evidence="6" id="KW-1133">Transmembrane helix</keyword>
<accession>A0A4D6MGI7</accession>
<keyword evidence="4" id="KW-0812">Transmembrane</keyword>
<evidence type="ECO:0000256" key="10">
    <source>
        <dbReference type="ARBA" id="ARBA00023136"/>
    </source>
</evidence>
<dbReference type="GO" id="GO:0005506">
    <property type="term" value="F:iron ion binding"/>
    <property type="evidence" value="ECO:0007669"/>
    <property type="project" value="InterPro"/>
</dbReference>
<protein>
    <submittedName>
        <fullName evidence="12">Cytokinin trans-hydroxylase</fullName>
    </submittedName>
</protein>
<dbReference type="PRINTS" id="PR00463">
    <property type="entry name" value="EP450I"/>
</dbReference>
<evidence type="ECO:0000256" key="3">
    <source>
        <dbReference type="ARBA" id="ARBA00022617"/>
    </source>
</evidence>
<evidence type="ECO:0000313" key="12">
    <source>
        <dbReference type="EMBL" id="QCD98884.1"/>
    </source>
</evidence>
<evidence type="ECO:0000256" key="11">
    <source>
        <dbReference type="PIRSR" id="PIRSR602401-1"/>
    </source>
</evidence>
<keyword evidence="7" id="KW-0560">Oxidoreductase</keyword>
<dbReference type="GO" id="GO:0016705">
    <property type="term" value="F:oxidoreductase activity, acting on paired donors, with incorporation or reduction of molecular oxygen"/>
    <property type="evidence" value="ECO:0007669"/>
    <property type="project" value="InterPro"/>
</dbReference>
<dbReference type="PANTHER" id="PTHR24282:SF112">
    <property type="entry name" value="CYTOCHROME P450 FAMILY 709 PROTEIN"/>
    <property type="match status" value="1"/>
</dbReference>
<dbReference type="Pfam" id="PF00067">
    <property type="entry name" value="p450"/>
    <property type="match status" value="1"/>
</dbReference>
<evidence type="ECO:0000256" key="7">
    <source>
        <dbReference type="ARBA" id="ARBA00023002"/>
    </source>
</evidence>
<feature type="binding site" description="axial binding residue" evidence="11">
    <location>
        <position position="454"/>
    </location>
    <ligand>
        <name>heme</name>
        <dbReference type="ChEBI" id="CHEBI:30413"/>
    </ligand>
    <ligandPart>
        <name>Fe</name>
        <dbReference type="ChEBI" id="CHEBI:18248"/>
    </ligandPart>
</feature>
<dbReference type="InterPro" id="IPR001128">
    <property type="entry name" value="Cyt_P450"/>
</dbReference>
<keyword evidence="10" id="KW-0472">Membrane</keyword>
<keyword evidence="5 11" id="KW-0479">Metal-binding</keyword>
<sequence length="506" mass="58713">MHHLLLFLIPFFVLLLTVFVVRVAYSIIWVPWITAHHFRVQGITGPSYRPIKGNTDEIHRMYREVQSKPMALCHDILERVCPFYHRWSRVYGKTVLYWHGSKPKLVLSDPDMIKEILLKTGEWFERIDPNPSVKQFFGEGILVLKGDQWAVHRAIANQAFKIERVKLWVPQITDCTKAMFSKWEDENRGTNEFEIEVSKDLHDLTSDIISRVAFGSNYEEGKEIFELLEQHYHLVSLAIRSVYIPGFRFLPTKKNRERKRLEKKTYESIKMVIEETQKAEHNSENFLSLLMSSHKFINNETQKLRLDEIVDDCKNFYMAGKETSATSLSWALFLLGLNQEWQSKAREEVLSVLGPNTLPTSETLSELKLVNLVLQETLRLYPNPGALVRQASRRVKLGNIDIPAGTQLYLSITSVHHDAEFWGEDALEFNPMRFAEPRKHLAPYFPFGLGPNFCVGQNLALFEMKIVLAMVLQRYSFSVSPSYAHAPMLLMTMTPQYGMQILFRKL</sequence>
<name>A0A4D6MGI7_VIGUN</name>
<proteinExistence type="inferred from homology"/>
<organism evidence="12 13">
    <name type="scientific">Vigna unguiculata</name>
    <name type="common">Cowpea</name>
    <dbReference type="NCBI Taxonomy" id="3917"/>
    <lineage>
        <taxon>Eukaryota</taxon>
        <taxon>Viridiplantae</taxon>
        <taxon>Streptophyta</taxon>
        <taxon>Embryophyta</taxon>
        <taxon>Tracheophyta</taxon>
        <taxon>Spermatophyta</taxon>
        <taxon>Magnoliopsida</taxon>
        <taxon>eudicotyledons</taxon>
        <taxon>Gunneridae</taxon>
        <taxon>Pentapetalae</taxon>
        <taxon>rosids</taxon>
        <taxon>fabids</taxon>
        <taxon>Fabales</taxon>
        <taxon>Fabaceae</taxon>
        <taxon>Papilionoideae</taxon>
        <taxon>50 kb inversion clade</taxon>
        <taxon>NPAAA clade</taxon>
        <taxon>indigoferoid/millettioid clade</taxon>
        <taxon>Phaseoleae</taxon>
        <taxon>Vigna</taxon>
    </lineage>
</organism>
<dbReference type="InterPro" id="IPR002401">
    <property type="entry name" value="Cyt_P450_E_grp-I"/>
</dbReference>
<evidence type="ECO:0000256" key="5">
    <source>
        <dbReference type="ARBA" id="ARBA00022723"/>
    </source>
</evidence>
<dbReference type="AlphaFoldDB" id="A0A4D6MGI7"/>
<dbReference type="InterPro" id="IPR050665">
    <property type="entry name" value="Cytochrome_P450_Monooxygen"/>
</dbReference>
<keyword evidence="9" id="KW-0503">Monooxygenase</keyword>
<dbReference type="GO" id="GO:0004497">
    <property type="term" value="F:monooxygenase activity"/>
    <property type="evidence" value="ECO:0007669"/>
    <property type="project" value="UniProtKB-KW"/>
</dbReference>
<dbReference type="PRINTS" id="PR00385">
    <property type="entry name" value="P450"/>
</dbReference>
<reference evidence="12 13" key="1">
    <citation type="submission" date="2019-04" db="EMBL/GenBank/DDBJ databases">
        <title>An improved genome assembly and genetic linkage map for asparagus bean, Vigna unguiculata ssp. sesquipedialis.</title>
        <authorList>
            <person name="Xia Q."/>
            <person name="Zhang R."/>
            <person name="Dong Y."/>
        </authorList>
    </citation>
    <scope>NUCLEOTIDE SEQUENCE [LARGE SCALE GENOMIC DNA]</scope>
    <source>
        <tissue evidence="12">Leaf</tissue>
    </source>
</reference>
<dbReference type="PANTHER" id="PTHR24282">
    <property type="entry name" value="CYTOCHROME P450 FAMILY MEMBER"/>
    <property type="match status" value="1"/>
</dbReference>
<dbReference type="InterPro" id="IPR036396">
    <property type="entry name" value="Cyt_P450_sf"/>
</dbReference>
<evidence type="ECO:0000313" key="13">
    <source>
        <dbReference type="Proteomes" id="UP000501690"/>
    </source>
</evidence>
<keyword evidence="13" id="KW-1185">Reference proteome</keyword>
<dbReference type="Gene3D" id="1.10.630.10">
    <property type="entry name" value="Cytochrome P450"/>
    <property type="match status" value="1"/>
</dbReference>
<evidence type="ECO:0000256" key="6">
    <source>
        <dbReference type="ARBA" id="ARBA00022989"/>
    </source>
</evidence>
<evidence type="ECO:0000256" key="8">
    <source>
        <dbReference type="ARBA" id="ARBA00023004"/>
    </source>
</evidence>
<keyword evidence="8 11" id="KW-0408">Iron</keyword>
<comment type="cofactor">
    <cofactor evidence="11">
        <name>heme</name>
        <dbReference type="ChEBI" id="CHEBI:30413"/>
    </cofactor>
</comment>
<dbReference type="SUPFAM" id="SSF48264">
    <property type="entry name" value="Cytochrome P450"/>
    <property type="match status" value="1"/>
</dbReference>
<evidence type="ECO:0000256" key="2">
    <source>
        <dbReference type="ARBA" id="ARBA00010617"/>
    </source>
</evidence>
<gene>
    <name evidence="12" type="ORF">DEO72_LG7g162</name>
</gene>
<evidence type="ECO:0000256" key="1">
    <source>
        <dbReference type="ARBA" id="ARBA00004167"/>
    </source>
</evidence>
<comment type="similarity">
    <text evidence="2">Belongs to the cytochrome P450 family.</text>
</comment>
<dbReference type="Proteomes" id="UP000501690">
    <property type="component" value="Linkage Group LG7"/>
</dbReference>
<comment type="subcellular location">
    <subcellularLocation>
        <location evidence="1">Membrane</location>
        <topology evidence="1">Single-pass membrane protein</topology>
    </subcellularLocation>
</comment>